<organism evidence="2 3">
    <name type="scientific">Dysgonomonas macrotermitis</name>
    <dbReference type="NCBI Taxonomy" id="1346286"/>
    <lineage>
        <taxon>Bacteria</taxon>
        <taxon>Pseudomonadati</taxon>
        <taxon>Bacteroidota</taxon>
        <taxon>Bacteroidia</taxon>
        <taxon>Bacteroidales</taxon>
        <taxon>Dysgonomonadaceae</taxon>
        <taxon>Dysgonomonas</taxon>
    </lineage>
</organism>
<protein>
    <submittedName>
        <fullName evidence="2">Uncharacterized protein</fullName>
    </submittedName>
</protein>
<gene>
    <name evidence="2" type="ORF">SAMN05444362_11533</name>
</gene>
<keyword evidence="3" id="KW-1185">Reference proteome</keyword>
<dbReference type="Proteomes" id="UP000184480">
    <property type="component" value="Unassembled WGS sequence"/>
</dbReference>
<proteinExistence type="predicted"/>
<feature type="transmembrane region" description="Helical" evidence="1">
    <location>
        <begin position="67"/>
        <end position="86"/>
    </location>
</feature>
<keyword evidence="1" id="KW-0812">Transmembrane</keyword>
<keyword evidence="1" id="KW-0472">Membrane</keyword>
<keyword evidence="1" id="KW-1133">Transmembrane helix</keyword>
<name>A0A1M5GZF7_9BACT</name>
<dbReference type="EMBL" id="FQUC01000015">
    <property type="protein sequence ID" value="SHG09121.1"/>
    <property type="molecule type" value="Genomic_DNA"/>
</dbReference>
<evidence type="ECO:0000313" key="2">
    <source>
        <dbReference type="EMBL" id="SHG09121.1"/>
    </source>
</evidence>
<dbReference type="STRING" id="1346286.SAMN05444362_11533"/>
<accession>A0A1M5GZF7</accession>
<feature type="transmembrane region" description="Helical" evidence="1">
    <location>
        <begin position="24"/>
        <end position="47"/>
    </location>
</feature>
<evidence type="ECO:0000256" key="1">
    <source>
        <dbReference type="SAM" id="Phobius"/>
    </source>
</evidence>
<sequence>MACGDMCRAPLLNIRSFMRDNNKFTFRTVWSIIMAVLYIAMGGLIMFSGLILKYNFRDNNSQEDDFLIVRYILGVGIIGYGLFRAYRVYKYKK</sequence>
<evidence type="ECO:0000313" key="3">
    <source>
        <dbReference type="Proteomes" id="UP000184480"/>
    </source>
</evidence>
<reference evidence="3" key="1">
    <citation type="submission" date="2016-11" db="EMBL/GenBank/DDBJ databases">
        <authorList>
            <person name="Varghese N."/>
            <person name="Submissions S."/>
        </authorList>
    </citation>
    <scope>NUCLEOTIDE SEQUENCE [LARGE SCALE GENOMIC DNA]</scope>
    <source>
        <strain evidence="3">DSM 27370</strain>
    </source>
</reference>
<dbReference type="AlphaFoldDB" id="A0A1M5GZF7"/>